<protein>
    <submittedName>
        <fullName evidence="3">Uncharacterized protein</fullName>
    </submittedName>
</protein>
<dbReference type="AlphaFoldDB" id="A0A1M5VUB8"/>
<reference evidence="3 4" key="1">
    <citation type="submission" date="2016-11" db="EMBL/GenBank/DDBJ databases">
        <authorList>
            <person name="Jaros S."/>
            <person name="Januszkiewicz K."/>
            <person name="Wedrychowicz H."/>
        </authorList>
    </citation>
    <scope>NUCLEOTIDE SEQUENCE [LARGE SCALE GENOMIC DNA]</scope>
    <source>
        <strain evidence="3 4">GAS138</strain>
    </source>
</reference>
<feature type="compositionally biased region" description="Low complexity" evidence="1">
    <location>
        <begin position="50"/>
        <end position="64"/>
    </location>
</feature>
<proteinExistence type="predicted"/>
<feature type="signal peptide" evidence="2">
    <location>
        <begin position="1"/>
        <end position="24"/>
    </location>
</feature>
<feature type="compositionally biased region" description="Polar residues" evidence="1">
    <location>
        <begin position="40"/>
        <end position="49"/>
    </location>
</feature>
<accession>A0A1M5VUB8</accession>
<organism evidence="3 4">
    <name type="scientific">Bradyrhizobium erythrophlei</name>
    <dbReference type="NCBI Taxonomy" id="1437360"/>
    <lineage>
        <taxon>Bacteria</taxon>
        <taxon>Pseudomonadati</taxon>
        <taxon>Pseudomonadota</taxon>
        <taxon>Alphaproteobacteria</taxon>
        <taxon>Hyphomicrobiales</taxon>
        <taxon>Nitrobacteraceae</taxon>
        <taxon>Bradyrhizobium</taxon>
    </lineage>
</organism>
<dbReference type="Proteomes" id="UP000189796">
    <property type="component" value="Chromosome I"/>
</dbReference>
<sequence>MRYRLAISALVVASLFGATTIASAQMQPASGASSEGKVGTDSTKSNLKPGTTTGSATTGPVTKTITNKGVARNPSADNDAGIGRGK</sequence>
<evidence type="ECO:0000313" key="3">
    <source>
        <dbReference type="EMBL" id="SHH78821.1"/>
    </source>
</evidence>
<evidence type="ECO:0000313" key="4">
    <source>
        <dbReference type="Proteomes" id="UP000189796"/>
    </source>
</evidence>
<keyword evidence="2" id="KW-0732">Signal</keyword>
<gene>
    <name evidence="3" type="ORF">SAMN05443248_6181</name>
</gene>
<evidence type="ECO:0000256" key="2">
    <source>
        <dbReference type="SAM" id="SignalP"/>
    </source>
</evidence>
<dbReference type="RefSeq" id="WP_079604624.1">
    <property type="nucleotide sequence ID" value="NZ_LT670817.1"/>
</dbReference>
<feature type="region of interest" description="Disordered" evidence="1">
    <location>
        <begin position="24"/>
        <end position="86"/>
    </location>
</feature>
<feature type="compositionally biased region" description="Polar residues" evidence="1">
    <location>
        <begin position="24"/>
        <end position="33"/>
    </location>
</feature>
<feature type="chain" id="PRO_5013268648" evidence="2">
    <location>
        <begin position="25"/>
        <end position="86"/>
    </location>
</feature>
<evidence type="ECO:0000256" key="1">
    <source>
        <dbReference type="SAM" id="MobiDB-lite"/>
    </source>
</evidence>
<dbReference type="EMBL" id="LT670817">
    <property type="protein sequence ID" value="SHH78821.1"/>
    <property type="molecule type" value="Genomic_DNA"/>
</dbReference>
<name>A0A1M5VUB8_9BRAD</name>